<dbReference type="EMBL" id="LXQA010206189">
    <property type="protein sequence ID" value="MCI33651.1"/>
    <property type="molecule type" value="Genomic_DNA"/>
</dbReference>
<dbReference type="GO" id="GO:0009507">
    <property type="term" value="C:chloroplast"/>
    <property type="evidence" value="ECO:0007669"/>
    <property type="project" value="TreeGrafter"/>
</dbReference>
<keyword evidence="1" id="KW-0547">Nucleotide-binding</keyword>
<dbReference type="InterPro" id="IPR020805">
    <property type="entry name" value="Cell_div_FtsZ_CS"/>
</dbReference>
<accession>A0A392RAP3</accession>
<keyword evidence="2" id="KW-0342">GTP-binding</keyword>
<dbReference type="InterPro" id="IPR017975">
    <property type="entry name" value="Tubulin_CS"/>
</dbReference>
<evidence type="ECO:0000256" key="1">
    <source>
        <dbReference type="ARBA" id="ARBA00022741"/>
    </source>
</evidence>
<feature type="domain" description="Tubulin/FtsZ GTPase" evidence="3">
    <location>
        <begin position="1"/>
        <end position="97"/>
    </location>
</feature>
<dbReference type="PROSITE" id="PS01135">
    <property type="entry name" value="FTSZ_2"/>
    <property type="match status" value="1"/>
</dbReference>
<dbReference type="GO" id="GO:0010020">
    <property type="term" value="P:chloroplast fission"/>
    <property type="evidence" value="ECO:0007669"/>
    <property type="project" value="TreeGrafter"/>
</dbReference>
<dbReference type="SMART" id="SM00864">
    <property type="entry name" value="Tubulin"/>
    <property type="match status" value="1"/>
</dbReference>
<dbReference type="GO" id="GO:0032153">
    <property type="term" value="C:cell division site"/>
    <property type="evidence" value="ECO:0007669"/>
    <property type="project" value="TreeGrafter"/>
</dbReference>
<evidence type="ECO:0000259" key="3">
    <source>
        <dbReference type="SMART" id="SM00864"/>
    </source>
</evidence>
<dbReference type="GO" id="GO:0005874">
    <property type="term" value="C:microtubule"/>
    <property type="evidence" value="ECO:0007669"/>
    <property type="project" value="InterPro"/>
</dbReference>
<comment type="caution">
    <text evidence="4">The sequence shown here is derived from an EMBL/GenBank/DDBJ whole genome shotgun (WGS) entry which is preliminary data.</text>
</comment>
<dbReference type="SUPFAM" id="SSF52490">
    <property type="entry name" value="Tubulin nucleotide-binding domain-like"/>
    <property type="match status" value="1"/>
</dbReference>
<dbReference type="Pfam" id="PF00091">
    <property type="entry name" value="Tubulin"/>
    <property type="match status" value="1"/>
</dbReference>
<dbReference type="GO" id="GO:0003924">
    <property type="term" value="F:GTPase activity"/>
    <property type="evidence" value="ECO:0007669"/>
    <property type="project" value="InterPro"/>
</dbReference>
<evidence type="ECO:0000313" key="5">
    <source>
        <dbReference type="Proteomes" id="UP000265520"/>
    </source>
</evidence>
<dbReference type="GO" id="GO:0005525">
    <property type="term" value="F:GTP binding"/>
    <property type="evidence" value="ECO:0007669"/>
    <property type="project" value="UniProtKB-KW"/>
</dbReference>
<dbReference type="PRINTS" id="PR00423">
    <property type="entry name" value="CELLDVISFTSZ"/>
</dbReference>
<protein>
    <submittedName>
        <fullName evidence="4">Plastid division protein</fullName>
    </submittedName>
</protein>
<dbReference type="InterPro" id="IPR036525">
    <property type="entry name" value="Tubulin/FtsZ_GTPase_sf"/>
</dbReference>
<dbReference type="GO" id="GO:0007017">
    <property type="term" value="P:microtubule-based process"/>
    <property type="evidence" value="ECO:0007669"/>
    <property type="project" value="InterPro"/>
</dbReference>
<proteinExistence type="predicted"/>
<feature type="non-terminal residue" evidence="4">
    <location>
        <position position="97"/>
    </location>
</feature>
<keyword evidence="5" id="KW-1185">Reference proteome</keyword>
<sequence>ICYQGVDFYAINTDAQALLHSAAENPIKIGELLTRGLGTGGNPLLGEQAAEESKEAISNSLKGSDLVFITAGMGGGTGSGAAPVVAQISKEAGYLTV</sequence>
<dbReference type="PANTHER" id="PTHR30314">
    <property type="entry name" value="CELL DIVISION PROTEIN FTSZ-RELATED"/>
    <property type="match status" value="1"/>
</dbReference>
<evidence type="ECO:0000256" key="2">
    <source>
        <dbReference type="ARBA" id="ARBA00023134"/>
    </source>
</evidence>
<reference evidence="4 5" key="1">
    <citation type="journal article" date="2018" name="Front. Plant Sci.">
        <title>Red Clover (Trifolium pratense) and Zigzag Clover (T. medium) - A Picture of Genomic Similarities and Differences.</title>
        <authorList>
            <person name="Dluhosova J."/>
            <person name="Istvanek J."/>
            <person name="Nedelnik J."/>
            <person name="Repkova J."/>
        </authorList>
    </citation>
    <scope>NUCLEOTIDE SEQUENCE [LARGE SCALE GENOMIC DNA]</scope>
    <source>
        <strain evidence="5">cv. 10/8</strain>
        <tissue evidence="4">Leaf</tissue>
    </source>
</reference>
<feature type="non-terminal residue" evidence="4">
    <location>
        <position position="1"/>
    </location>
</feature>
<dbReference type="PANTHER" id="PTHR30314:SF12">
    <property type="entry name" value="CELL DIVISION PROTEIN FTSZ HOMOLOG 1, CHLOROPLASTIC"/>
    <property type="match status" value="1"/>
</dbReference>
<dbReference type="GO" id="GO:0051301">
    <property type="term" value="P:cell division"/>
    <property type="evidence" value="ECO:0007669"/>
    <property type="project" value="TreeGrafter"/>
</dbReference>
<evidence type="ECO:0000313" key="4">
    <source>
        <dbReference type="EMBL" id="MCI33651.1"/>
    </source>
</evidence>
<dbReference type="InterPro" id="IPR003008">
    <property type="entry name" value="Tubulin_FtsZ_GTPase"/>
</dbReference>
<dbReference type="Gene3D" id="3.40.50.1440">
    <property type="entry name" value="Tubulin/FtsZ, GTPase domain"/>
    <property type="match status" value="1"/>
</dbReference>
<name>A0A392RAP3_9FABA</name>
<dbReference type="Proteomes" id="UP000265520">
    <property type="component" value="Unassembled WGS sequence"/>
</dbReference>
<dbReference type="PROSITE" id="PS00227">
    <property type="entry name" value="TUBULIN"/>
    <property type="match status" value="1"/>
</dbReference>
<dbReference type="AlphaFoldDB" id="A0A392RAP3"/>
<dbReference type="PROSITE" id="PS01134">
    <property type="entry name" value="FTSZ_1"/>
    <property type="match status" value="1"/>
</dbReference>
<dbReference type="InterPro" id="IPR045061">
    <property type="entry name" value="FtsZ/CetZ"/>
</dbReference>
<organism evidence="4 5">
    <name type="scientific">Trifolium medium</name>
    <dbReference type="NCBI Taxonomy" id="97028"/>
    <lineage>
        <taxon>Eukaryota</taxon>
        <taxon>Viridiplantae</taxon>
        <taxon>Streptophyta</taxon>
        <taxon>Embryophyta</taxon>
        <taxon>Tracheophyta</taxon>
        <taxon>Spermatophyta</taxon>
        <taxon>Magnoliopsida</taxon>
        <taxon>eudicotyledons</taxon>
        <taxon>Gunneridae</taxon>
        <taxon>Pentapetalae</taxon>
        <taxon>rosids</taxon>
        <taxon>fabids</taxon>
        <taxon>Fabales</taxon>
        <taxon>Fabaceae</taxon>
        <taxon>Papilionoideae</taxon>
        <taxon>50 kb inversion clade</taxon>
        <taxon>NPAAA clade</taxon>
        <taxon>Hologalegina</taxon>
        <taxon>IRL clade</taxon>
        <taxon>Trifolieae</taxon>
        <taxon>Trifolium</taxon>
    </lineage>
</organism>